<reference evidence="15" key="3">
    <citation type="submission" date="2025-09" db="UniProtKB">
        <authorList>
            <consortium name="Ensembl"/>
        </authorList>
    </citation>
    <scope>IDENTIFICATION</scope>
</reference>
<reference evidence="15" key="1">
    <citation type="submission" date="2021-06" db="EMBL/GenBank/DDBJ databases">
        <authorList>
            <consortium name="Wellcome Sanger Institute Data Sharing"/>
        </authorList>
    </citation>
    <scope>NUCLEOTIDE SEQUENCE [LARGE SCALE GENOMIC DNA]</scope>
</reference>
<feature type="signal peptide" evidence="14">
    <location>
        <begin position="1"/>
        <end position="25"/>
    </location>
</feature>
<keyword evidence="16" id="KW-1185">Reference proteome</keyword>
<gene>
    <name evidence="15" type="primary">LOC114648133</name>
</gene>
<dbReference type="InterPro" id="IPR002401">
    <property type="entry name" value="Cyt_P450_E_grp-I"/>
</dbReference>
<accession>A0A8C4RCV1</accession>
<evidence type="ECO:0000256" key="3">
    <source>
        <dbReference type="ARBA" id="ARBA00010617"/>
    </source>
</evidence>
<dbReference type="InterPro" id="IPR050182">
    <property type="entry name" value="Cytochrome_P450_fam2"/>
</dbReference>
<keyword evidence="10 13" id="KW-0503">Monooxygenase</keyword>
<proteinExistence type="inferred from homology"/>
<dbReference type="GO" id="GO:0016712">
    <property type="term" value="F:oxidoreductase activity, acting on paired donors, with incorporation or reduction of molecular oxygen, reduced flavin or flavoprotein as one donor, and incorporation of one atom of oxygen"/>
    <property type="evidence" value="ECO:0007669"/>
    <property type="project" value="TreeGrafter"/>
</dbReference>
<feature type="chain" id="PRO_5034465807" evidence="14">
    <location>
        <begin position="26"/>
        <end position="499"/>
    </location>
</feature>
<evidence type="ECO:0000256" key="6">
    <source>
        <dbReference type="ARBA" id="ARBA00022824"/>
    </source>
</evidence>
<keyword evidence="4 12" id="KW-0349">Heme</keyword>
<dbReference type="GO" id="GO:0006805">
    <property type="term" value="P:xenobiotic metabolic process"/>
    <property type="evidence" value="ECO:0007669"/>
    <property type="project" value="TreeGrafter"/>
</dbReference>
<evidence type="ECO:0000256" key="12">
    <source>
        <dbReference type="PIRSR" id="PIRSR602401-1"/>
    </source>
</evidence>
<evidence type="ECO:0000256" key="10">
    <source>
        <dbReference type="ARBA" id="ARBA00023033"/>
    </source>
</evidence>
<keyword evidence="5 12" id="KW-0479">Metal-binding</keyword>
<evidence type="ECO:0000256" key="2">
    <source>
        <dbReference type="ARBA" id="ARBA00004524"/>
    </source>
</evidence>
<comment type="cofactor">
    <cofactor evidence="1 12">
        <name>heme</name>
        <dbReference type="ChEBI" id="CHEBI:30413"/>
    </cofactor>
</comment>
<keyword evidence="11" id="KW-0472">Membrane</keyword>
<dbReference type="CDD" id="cd11026">
    <property type="entry name" value="CYP2"/>
    <property type="match status" value="1"/>
</dbReference>
<dbReference type="PANTHER" id="PTHR24300">
    <property type="entry name" value="CYTOCHROME P450 508A4-RELATED"/>
    <property type="match status" value="1"/>
</dbReference>
<dbReference type="Pfam" id="PF00067">
    <property type="entry name" value="p450"/>
    <property type="match status" value="1"/>
</dbReference>
<dbReference type="PRINTS" id="PR00385">
    <property type="entry name" value="P450"/>
</dbReference>
<dbReference type="InterPro" id="IPR036396">
    <property type="entry name" value="Cyt_P450_sf"/>
</dbReference>
<evidence type="ECO:0000256" key="1">
    <source>
        <dbReference type="ARBA" id="ARBA00001971"/>
    </source>
</evidence>
<dbReference type="GO" id="GO:0020037">
    <property type="term" value="F:heme binding"/>
    <property type="evidence" value="ECO:0007669"/>
    <property type="project" value="InterPro"/>
</dbReference>
<evidence type="ECO:0000256" key="9">
    <source>
        <dbReference type="ARBA" id="ARBA00023004"/>
    </source>
</evidence>
<reference evidence="15" key="2">
    <citation type="submission" date="2025-08" db="UniProtKB">
        <authorList>
            <consortium name="Ensembl"/>
        </authorList>
    </citation>
    <scope>IDENTIFICATION</scope>
</reference>
<evidence type="ECO:0000256" key="4">
    <source>
        <dbReference type="ARBA" id="ARBA00022617"/>
    </source>
</evidence>
<feature type="binding site" description="axial binding residue" evidence="12">
    <location>
        <position position="444"/>
    </location>
    <ligand>
        <name>heme</name>
        <dbReference type="ChEBI" id="CHEBI:30413"/>
    </ligand>
    <ligandPart>
        <name>Fe</name>
        <dbReference type="ChEBI" id="CHEBI:18248"/>
    </ligandPart>
</feature>
<evidence type="ECO:0000256" key="7">
    <source>
        <dbReference type="ARBA" id="ARBA00022848"/>
    </source>
</evidence>
<keyword evidence="14" id="KW-0732">Signal</keyword>
<evidence type="ECO:0000313" key="16">
    <source>
        <dbReference type="Proteomes" id="UP000694620"/>
    </source>
</evidence>
<dbReference type="PANTHER" id="PTHR24300:SF153">
    <property type="entry name" value="CYTOCHROME P450 2G1-LIKE-RELATED"/>
    <property type="match status" value="1"/>
</dbReference>
<evidence type="ECO:0000256" key="14">
    <source>
        <dbReference type="SAM" id="SignalP"/>
    </source>
</evidence>
<dbReference type="GeneTree" id="ENSGT00940000162064"/>
<dbReference type="FunFam" id="1.10.630.10:FF:000010">
    <property type="entry name" value="cytochrome P450 2W1 isoform X2"/>
    <property type="match status" value="1"/>
</dbReference>
<evidence type="ECO:0000256" key="13">
    <source>
        <dbReference type="RuleBase" id="RU000461"/>
    </source>
</evidence>
<keyword evidence="9 12" id="KW-0408">Iron</keyword>
<evidence type="ECO:0000256" key="11">
    <source>
        <dbReference type="ARBA" id="ARBA00023136"/>
    </source>
</evidence>
<keyword evidence="8 13" id="KW-0560">Oxidoreductase</keyword>
<evidence type="ECO:0000313" key="15">
    <source>
        <dbReference type="Ensembl" id="ENSECRP00000000235.1"/>
    </source>
</evidence>
<dbReference type="PROSITE" id="PS00086">
    <property type="entry name" value="CYTOCHROME_P450"/>
    <property type="match status" value="1"/>
</dbReference>
<dbReference type="GO" id="GO:0006082">
    <property type="term" value="P:organic acid metabolic process"/>
    <property type="evidence" value="ECO:0007669"/>
    <property type="project" value="TreeGrafter"/>
</dbReference>
<evidence type="ECO:0000256" key="5">
    <source>
        <dbReference type="ARBA" id="ARBA00022723"/>
    </source>
</evidence>
<name>A0A8C4RCV1_ERPCA</name>
<keyword evidence="7" id="KW-0492">Microsome</keyword>
<dbReference type="GO" id="GO:0005737">
    <property type="term" value="C:cytoplasm"/>
    <property type="evidence" value="ECO:0007669"/>
    <property type="project" value="TreeGrafter"/>
</dbReference>
<dbReference type="PRINTS" id="PR00463">
    <property type="entry name" value="EP450I"/>
</dbReference>
<organism evidence="15 16">
    <name type="scientific">Erpetoichthys calabaricus</name>
    <name type="common">Rope fish</name>
    <name type="synonym">Calamoichthys calabaricus</name>
    <dbReference type="NCBI Taxonomy" id="27687"/>
    <lineage>
        <taxon>Eukaryota</taxon>
        <taxon>Metazoa</taxon>
        <taxon>Chordata</taxon>
        <taxon>Craniata</taxon>
        <taxon>Vertebrata</taxon>
        <taxon>Euteleostomi</taxon>
        <taxon>Actinopterygii</taxon>
        <taxon>Polypteriformes</taxon>
        <taxon>Polypteridae</taxon>
        <taxon>Erpetoichthys</taxon>
    </lineage>
</organism>
<protein>
    <submittedName>
        <fullName evidence="15">Cytochrome P450 2G1-like</fullName>
    </submittedName>
</protein>
<evidence type="ECO:0000256" key="8">
    <source>
        <dbReference type="ARBA" id="ARBA00023002"/>
    </source>
</evidence>
<keyword evidence="6" id="KW-0256">Endoplasmic reticulum</keyword>
<dbReference type="InterPro" id="IPR001128">
    <property type="entry name" value="Cyt_P450"/>
</dbReference>
<dbReference type="AlphaFoldDB" id="A0A8C4RCV1"/>
<dbReference type="Gene3D" id="1.10.630.10">
    <property type="entry name" value="Cytochrome P450"/>
    <property type="match status" value="1"/>
</dbReference>
<dbReference type="Proteomes" id="UP000694620">
    <property type="component" value="Chromosome 1"/>
</dbReference>
<dbReference type="Ensembl" id="ENSECRT00000000241.1">
    <property type="protein sequence ID" value="ENSECRP00000000235.1"/>
    <property type="gene ID" value="ENSECRG00000000132.1"/>
</dbReference>
<sequence>MEAMNTLILTAIFLSLLLMWLRRDSTRYARMPPGPTPLPLIGNLLQITGNVPYKHFLKLSETYGPVMTVHLGGLRVVVLVGYEAVQEALVQHADSFAGRPKLPLFVRIASGYEQRGDFVMKGVITSNGDNWKHMRRFSLTTLRNFGMGKHSIEQYIQEEAQHLLSFYHLFLGSPFDPSMSLSQAVANVICSIVFGERFEYDDENFAHLLALITNSLLIFSRPLMYNMFPKLFNFLPGPHKAIFGANDELKQFTSTFAEKHRKDLSPDSPQDFIDTFFKKMKQESANPNTVFHCDNLVQSVLELFVAGTETTSTTLRFGFLILIKYPHIQEKVQKEIDEVIGHQRSPTMADKKKMPYTNAVIHEIQRLADLVPMNLPHATTEDTHFRNYMIPEGTIVLPLLHSVLHDKKLFKSPHSFDPGHFLDETGCFKMNPAFIPFSTGKRVCLGESLAQMELFLFFTTLLQNLSLSSTEDPANLSLLPCASSFLNIPMPYTLLINPR</sequence>
<dbReference type="GO" id="GO:0046222">
    <property type="term" value="P:aflatoxin metabolic process"/>
    <property type="evidence" value="ECO:0007669"/>
    <property type="project" value="UniProtKB-ARBA"/>
</dbReference>
<comment type="similarity">
    <text evidence="3 13">Belongs to the cytochrome P450 family.</text>
</comment>
<dbReference type="GO" id="GO:0005506">
    <property type="term" value="F:iron ion binding"/>
    <property type="evidence" value="ECO:0007669"/>
    <property type="project" value="InterPro"/>
</dbReference>
<dbReference type="InterPro" id="IPR017972">
    <property type="entry name" value="Cyt_P450_CS"/>
</dbReference>
<dbReference type="SUPFAM" id="SSF48264">
    <property type="entry name" value="Cytochrome P450"/>
    <property type="match status" value="1"/>
</dbReference>
<comment type="subcellular location">
    <subcellularLocation>
        <location evidence="2">Microsome membrane</location>
    </subcellularLocation>
</comment>